<comment type="cofactor">
    <cofactor evidence="1">
        <name>Mg(2+)</name>
        <dbReference type="ChEBI" id="CHEBI:18420"/>
    </cofactor>
</comment>
<keyword evidence="3 7" id="KW-0808">Transferase</keyword>
<dbReference type="GO" id="GO:0046872">
    <property type="term" value="F:metal ion binding"/>
    <property type="evidence" value="ECO:0007669"/>
    <property type="project" value="UniProtKB-KW"/>
</dbReference>
<dbReference type="GO" id="GO:0008299">
    <property type="term" value="P:isoprenoid biosynthetic process"/>
    <property type="evidence" value="ECO:0007669"/>
    <property type="project" value="UniProtKB-KW"/>
</dbReference>
<protein>
    <submittedName>
        <fullName evidence="8">Terpenoid synthase</fullName>
    </submittedName>
</protein>
<dbReference type="InterPro" id="IPR000092">
    <property type="entry name" value="Polyprenyl_synt"/>
</dbReference>
<evidence type="ECO:0000256" key="3">
    <source>
        <dbReference type="ARBA" id="ARBA00022679"/>
    </source>
</evidence>
<dbReference type="GO" id="GO:0006744">
    <property type="term" value="P:ubiquinone biosynthetic process"/>
    <property type="evidence" value="ECO:0007669"/>
    <property type="project" value="TreeGrafter"/>
</dbReference>
<evidence type="ECO:0000256" key="2">
    <source>
        <dbReference type="ARBA" id="ARBA00006706"/>
    </source>
</evidence>
<dbReference type="InterPro" id="IPR008949">
    <property type="entry name" value="Isoprenoid_synthase_dom_sf"/>
</dbReference>
<dbReference type="GO" id="GO:1990234">
    <property type="term" value="C:transferase complex"/>
    <property type="evidence" value="ECO:0007669"/>
    <property type="project" value="TreeGrafter"/>
</dbReference>
<reference evidence="8 9" key="1">
    <citation type="journal article" date="2015" name="Sci. Rep.">
        <title>Genome of the facultative scuticociliatosis pathogen Pseudocohnilembus persalinus provides insight into its virulence through horizontal gene transfer.</title>
        <authorList>
            <person name="Xiong J."/>
            <person name="Wang G."/>
            <person name="Cheng J."/>
            <person name="Tian M."/>
            <person name="Pan X."/>
            <person name="Warren A."/>
            <person name="Jiang C."/>
            <person name="Yuan D."/>
            <person name="Miao W."/>
        </authorList>
    </citation>
    <scope>NUCLEOTIDE SEQUENCE [LARGE SCALE GENOMIC DNA]</scope>
    <source>
        <strain evidence="8">36N120E</strain>
    </source>
</reference>
<evidence type="ECO:0000256" key="5">
    <source>
        <dbReference type="ARBA" id="ARBA00022842"/>
    </source>
</evidence>
<comment type="similarity">
    <text evidence="2 7">Belongs to the FPP/GGPP synthase family.</text>
</comment>
<keyword evidence="9" id="KW-1185">Reference proteome</keyword>
<proteinExistence type="inferred from homology"/>
<dbReference type="SUPFAM" id="SSF48576">
    <property type="entry name" value="Terpenoid synthases"/>
    <property type="match status" value="1"/>
</dbReference>
<dbReference type="OrthoDB" id="9927103at2759"/>
<dbReference type="PROSITE" id="PS00723">
    <property type="entry name" value="POLYPRENYL_SYNTHASE_1"/>
    <property type="match status" value="1"/>
</dbReference>
<name>A0A0V0QPH5_PSEPJ</name>
<evidence type="ECO:0000256" key="6">
    <source>
        <dbReference type="ARBA" id="ARBA00023229"/>
    </source>
</evidence>
<keyword evidence="6" id="KW-0414">Isoprene biosynthesis</keyword>
<keyword evidence="4" id="KW-0479">Metal-binding</keyword>
<keyword evidence="5" id="KW-0460">Magnesium</keyword>
<dbReference type="FunCoup" id="A0A0V0QPH5">
    <property type="interactions" value="3"/>
</dbReference>
<dbReference type="InParanoid" id="A0A0V0QPH5"/>
<evidence type="ECO:0000313" key="9">
    <source>
        <dbReference type="Proteomes" id="UP000054937"/>
    </source>
</evidence>
<dbReference type="Gene3D" id="1.10.600.10">
    <property type="entry name" value="Farnesyl Diphosphate Synthase"/>
    <property type="match status" value="1"/>
</dbReference>
<accession>A0A0V0QPH5</accession>
<dbReference type="PANTHER" id="PTHR12001">
    <property type="entry name" value="GERANYLGERANYL PYROPHOSPHATE SYNTHASE"/>
    <property type="match status" value="1"/>
</dbReference>
<sequence length="496" mass="57919">MNNLIKISKQVQQIFKLTPYEVIRTKQIQNYKRESLNYRQKKYFSEYQDRSTQIKEENTNYKDKAPSQEVNNGVNFEEKNQKNRQKNRRFEQHQNLTYIDEQNEIFFSLKQMQKETHGWKKNHFQEQNDIIYNELSQKTSNGQLGEIQEEIKEFYTYVKNIILETDMMNMQQMVRSSKQLQNKFFCGQEFSIDQFKESAIYKSQKIWAGVIELLHISSLIHDDIIDNAKLRRGIAASHSLFGKRPSAFSANWIIGRSGRKIAQLNNLHMFELYSKIMDDLTKGEYIQAQQEKTYGSNDGLNLLLESYMHKTYYKTAALMASSLRGVSILNGCDNSEVTQELCFKFGQNMGKIMHNKLQQKLNNIYKKKKLKGIAFQLIDDVLDFTQDASVLGKQNLADVREGNITGPILFMLQDNLGNQDFKYILNLIKKENISDQDVNHIDKLIKQSLGIEKTTYLALIHIKRALQFLDQLGGSLDNQSYQGLRSIALKIIKRKK</sequence>
<dbReference type="InterPro" id="IPR033749">
    <property type="entry name" value="Polyprenyl_synt_CS"/>
</dbReference>
<comment type="caution">
    <text evidence="8">The sequence shown here is derived from an EMBL/GenBank/DDBJ whole genome shotgun (WGS) entry which is preliminary data.</text>
</comment>
<evidence type="ECO:0000256" key="1">
    <source>
        <dbReference type="ARBA" id="ARBA00001946"/>
    </source>
</evidence>
<dbReference type="Pfam" id="PF00348">
    <property type="entry name" value="polyprenyl_synt"/>
    <property type="match status" value="1"/>
</dbReference>
<dbReference type="AlphaFoldDB" id="A0A0V0QPH5"/>
<evidence type="ECO:0000313" key="8">
    <source>
        <dbReference type="EMBL" id="KRX04052.1"/>
    </source>
</evidence>
<dbReference type="GO" id="GO:0004659">
    <property type="term" value="F:prenyltransferase activity"/>
    <property type="evidence" value="ECO:0007669"/>
    <property type="project" value="InterPro"/>
</dbReference>
<gene>
    <name evidence="8" type="ORF">PPERSA_12499</name>
</gene>
<organism evidence="8 9">
    <name type="scientific">Pseudocohnilembus persalinus</name>
    <name type="common">Ciliate</name>
    <dbReference type="NCBI Taxonomy" id="266149"/>
    <lineage>
        <taxon>Eukaryota</taxon>
        <taxon>Sar</taxon>
        <taxon>Alveolata</taxon>
        <taxon>Ciliophora</taxon>
        <taxon>Intramacronucleata</taxon>
        <taxon>Oligohymenophorea</taxon>
        <taxon>Scuticociliatia</taxon>
        <taxon>Philasterida</taxon>
        <taxon>Pseudocohnilembidae</taxon>
        <taxon>Pseudocohnilembus</taxon>
    </lineage>
</organism>
<dbReference type="PANTHER" id="PTHR12001:SF69">
    <property type="entry name" value="ALL TRANS-POLYPRENYL-DIPHOSPHATE SYNTHASE PDSS1"/>
    <property type="match status" value="1"/>
</dbReference>
<dbReference type="Proteomes" id="UP000054937">
    <property type="component" value="Unassembled WGS sequence"/>
</dbReference>
<evidence type="ECO:0000256" key="7">
    <source>
        <dbReference type="RuleBase" id="RU004466"/>
    </source>
</evidence>
<evidence type="ECO:0000256" key="4">
    <source>
        <dbReference type="ARBA" id="ARBA00022723"/>
    </source>
</evidence>
<dbReference type="EMBL" id="LDAU01000122">
    <property type="protein sequence ID" value="KRX04052.1"/>
    <property type="molecule type" value="Genomic_DNA"/>
</dbReference>